<evidence type="ECO:0000256" key="1">
    <source>
        <dbReference type="SAM" id="MobiDB-lite"/>
    </source>
</evidence>
<gene>
    <name evidence="2" type="ordered locus">Psta_0850</name>
</gene>
<feature type="compositionally biased region" description="Low complexity" evidence="1">
    <location>
        <begin position="10"/>
        <end position="37"/>
    </location>
</feature>
<protein>
    <submittedName>
        <fullName evidence="2">Uncharacterized protein</fullName>
    </submittedName>
</protein>
<dbReference type="KEGG" id="psl:Psta_0850"/>
<keyword evidence="3" id="KW-1185">Reference proteome</keyword>
<feature type="region of interest" description="Disordered" evidence="1">
    <location>
        <begin position="9"/>
        <end position="37"/>
    </location>
</feature>
<reference evidence="2 3" key="1">
    <citation type="journal article" date="2009" name="Stand. Genomic Sci.">
        <title>Complete genome sequence of Pirellula staleyi type strain (ATCC 27377).</title>
        <authorList>
            <person name="Clum A."/>
            <person name="Tindall B.J."/>
            <person name="Sikorski J."/>
            <person name="Ivanova N."/>
            <person name="Mavrommatis K."/>
            <person name="Lucas S."/>
            <person name="Glavina del Rio T."/>
            <person name="Nolan M."/>
            <person name="Chen F."/>
            <person name="Tice H."/>
            <person name="Pitluck S."/>
            <person name="Cheng J.F."/>
            <person name="Chertkov O."/>
            <person name="Brettin T."/>
            <person name="Han C."/>
            <person name="Detter J.C."/>
            <person name="Kuske C."/>
            <person name="Bruce D."/>
            <person name="Goodwin L."/>
            <person name="Ovchinikova G."/>
            <person name="Pati A."/>
            <person name="Mikhailova N."/>
            <person name="Chen A."/>
            <person name="Palaniappan K."/>
            <person name="Land M."/>
            <person name="Hauser L."/>
            <person name="Chang Y.J."/>
            <person name="Jeffries C.D."/>
            <person name="Chain P."/>
            <person name="Rohde M."/>
            <person name="Goker M."/>
            <person name="Bristow J."/>
            <person name="Eisen J.A."/>
            <person name="Markowitz V."/>
            <person name="Hugenholtz P."/>
            <person name="Kyrpides N.C."/>
            <person name="Klenk H.P."/>
            <person name="Lapidus A."/>
        </authorList>
    </citation>
    <scope>NUCLEOTIDE SEQUENCE [LARGE SCALE GENOMIC DNA]</scope>
    <source>
        <strain evidence="3">ATCC 27377 / DSM 6068 / ICPB 4128</strain>
    </source>
</reference>
<dbReference type="Proteomes" id="UP000001887">
    <property type="component" value="Chromosome"/>
</dbReference>
<dbReference type="EMBL" id="CP001848">
    <property type="protein sequence ID" value="ADB15535.1"/>
    <property type="molecule type" value="Genomic_DNA"/>
</dbReference>
<organism evidence="2 3">
    <name type="scientific">Pirellula staleyi (strain ATCC 27377 / DSM 6068 / ICPB 4128)</name>
    <name type="common">Pirella staleyi</name>
    <dbReference type="NCBI Taxonomy" id="530564"/>
    <lineage>
        <taxon>Bacteria</taxon>
        <taxon>Pseudomonadati</taxon>
        <taxon>Planctomycetota</taxon>
        <taxon>Planctomycetia</taxon>
        <taxon>Pirellulales</taxon>
        <taxon>Pirellulaceae</taxon>
        <taxon>Pirellula</taxon>
    </lineage>
</organism>
<accession>D2R6F7</accession>
<name>D2R6F7_PIRSD</name>
<dbReference type="HOGENOM" id="CLU_715430_0_0_0"/>
<evidence type="ECO:0000313" key="3">
    <source>
        <dbReference type="Proteomes" id="UP000001887"/>
    </source>
</evidence>
<evidence type="ECO:0000313" key="2">
    <source>
        <dbReference type="EMBL" id="ADB15535.1"/>
    </source>
</evidence>
<dbReference type="AlphaFoldDB" id="D2R6F7"/>
<sequence precursor="true">MLSWLWNRKNSSQPPAGNSSAAAAGKPPLAASSPPASCDTWPGDSNLVIASTLTDAIYQKLLITPLVQVYPLASSEQTEPEVLLGIGLARRLTRNLSLTPGLSVRGSDDTPDLALEQVVANRSLQNPTLQITGRTDFVGGMPRTELYLLVPGRSRPVVMVVEERSLEAQLARLATEICRAVGVEVRPATISRWQALAPPSADALRALGQLATRFEPLSRERTTAAISLAHEQPAVTCALHTIDPTDERALAALEQGATHDPLDPQLSLLAFQATWNGSRGDARALKHLDRALALAPALGKAHLWKSIAAPLGRTTLWHAELAYRMLPGNVQVVDHFESLVAEHPSLTAHLPAEHLLTLRKSLLSEAMTIDPTDEIRRERLRALTSS</sequence>
<proteinExistence type="predicted"/>